<name>A0ABW1RPQ2_9LACO</name>
<protein>
    <submittedName>
        <fullName evidence="3">Phosphatase PAP2 family protein</fullName>
    </submittedName>
</protein>
<dbReference type="InterPro" id="IPR000326">
    <property type="entry name" value="PAP2/HPO"/>
</dbReference>
<keyword evidence="4" id="KW-1185">Reference proteome</keyword>
<evidence type="ECO:0000313" key="4">
    <source>
        <dbReference type="Proteomes" id="UP001596288"/>
    </source>
</evidence>
<dbReference type="SMART" id="SM00014">
    <property type="entry name" value="acidPPc"/>
    <property type="match status" value="1"/>
</dbReference>
<dbReference type="InterPro" id="IPR036938">
    <property type="entry name" value="PAP2/HPO_sf"/>
</dbReference>
<evidence type="ECO:0000259" key="2">
    <source>
        <dbReference type="SMART" id="SM00014"/>
    </source>
</evidence>
<keyword evidence="1" id="KW-0472">Membrane</keyword>
<dbReference type="CDD" id="cd03392">
    <property type="entry name" value="PAP2_like_2"/>
    <property type="match status" value="1"/>
</dbReference>
<comment type="caution">
    <text evidence="3">The sequence shown here is derived from an EMBL/GenBank/DDBJ whole genome shotgun (WGS) entry which is preliminary data.</text>
</comment>
<evidence type="ECO:0000256" key="1">
    <source>
        <dbReference type="SAM" id="Phobius"/>
    </source>
</evidence>
<reference evidence="4" key="1">
    <citation type="journal article" date="2019" name="Int. J. Syst. Evol. Microbiol.">
        <title>The Global Catalogue of Microorganisms (GCM) 10K type strain sequencing project: providing services to taxonomists for standard genome sequencing and annotation.</title>
        <authorList>
            <consortium name="The Broad Institute Genomics Platform"/>
            <consortium name="The Broad Institute Genome Sequencing Center for Infectious Disease"/>
            <person name="Wu L."/>
            <person name="Ma J."/>
        </authorList>
    </citation>
    <scope>NUCLEOTIDE SEQUENCE [LARGE SCALE GENOMIC DNA]</scope>
    <source>
        <strain evidence="4">CCM 8927</strain>
    </source>
</reference>
<evidence type="ECO:0000313" key="3">
    <source>
        <dbReference type="EMBL" id="MFC6176903.1"/>
    </source>
</evidence>
<dbReference type="PANTHER" id="PTHR14969">
    <property type="entry name" value="SPHINGOSINE-1-PHOSPHATE PHOSPHOHYDROLASE"/>
    <property type="match status" value="1"/>
</dbReference>
<keyword evidence="1" id="KW-1133">Transmembrane helix</keyword>
<dbReference type="Proteomes" id="UP001596288">
    <property type="component" value="Unassembled WGS sequence"/>
</dbReference>
<organism evidence="3 4">
    <name type="scientific">Companilactobacillus huachuanensis</name>
    <dbReference type="NCBI Taxonomy" id="2559914"/>
    <lineage>
        <taxon>Bacteria</taxon>
        <taxon>Bacillati</taxon>
        <taxon>Bacillota</taxon>
        <taxon>Bacilli</taxon>
        <taxon>Lactobacillales</taxon>
        <taxon>Lactobacillaceae</taxon>
        <taxon>Companilactobacillus</taxon>
    </lineage>
</organism>
<dbReference type="RefSeq" id="WP_137610689.1">
    <property type="nucleotide sequence ID" value="NZ_BJDF01000003.1"/>
</dbReference>
<proteinExistence type="predicted"/>
<gene>
    <name evidence="3" type="ORF">ACFQAV_08625</name>
</gene>
<dbReference type="SUPFAM" id="SSF48317">
    <property type="entry name" value="Acid phosphatase/Vanadium-dependent haloperoxidase"/>
    <property type="match status" value="1"/>
</dbReference>
<feature type="transmembrane region" description="Helical" evidence="1">
    <location>
        <begin position="56"/>
        <end position="82"/>
    </location>
</feature>
<keyword evidence="1" id="KW-0812">Transmembrane</keyword>
<accession>A0ABW1RPQ2</accession>
<feature type="transmembrane region" description="Helical" evidence="1">
    <location>
        <begin position="89"/>
        <end position="110"/>
    </location>
</feature>
<feature type="transmembrane region" description="Helical" evidence="1">
    <location>
        <begin position="130"/>
        <end position="150"/>
    </location>
</feature>
<feature type="domain" description="Phosphatidic acid phosphatase type 2/haloperoxidase" evidence="2">
    <location>
        <begin position="88"/>
        <end position="200"/>
    </location>
</feature>
<dbReference type="Gene3D" id="1.20.144.10">
    <property type="entry name" value="Phosphatidic acid phosphatase type 2/haloperoxidase"/>
    <property type="match status" value="2"/>
</dbReference>
<feature type="transmembrane region" description="Helical" evidence="1">
    <location>
        <begin position="157"/>
        <end position="175"/>
    </location>
</feature>
<dbReference type="PANTHER" id="PTHR14969:SF13">
    <property type="entry name" value="AT30094P"/>
    <property type="match status" value="1"/>
</dbReference>
<dbReference type="Pfam" id="PF01569">
    <property type="entry name" value="PAP2"/>
    <property type="match status" value="1"/>
</dbReference>
<dbReference type="EMBL" id="JBHSSF010000020">
    <property type="protein sequence ID" value="MFC6176903.1"/>
    <property type="molecule type" value="Genomic_DNA"/>
</dbReference>
<sequence length="219" mass="24983">MMFKENKSRSVLATFYLAVFLILEVLVTSKNSLLMNFDSQIQNIMTPMVNSMRTSIFVVISFLGSPIVSLLLAIFIAVLFYSKRRKVDGIWAALTFLGGDALAFIVKELVRRARPTDKIVPDSGYSFPSGHIFGMTMLILIVIYLVLPYVKNQEARFALGVLCVIWLLIISFARVYLRGHFASDIFGSMLLAGTWWKFSEMLYIKYYQKVAEYLNLKIN</sequence>